<proteinExistence type="predicted"/>
<dbReference type="Proteomes" id="UP000183975">
    <property type="component" value="Unassembled WGS sequence"/>
</dbReference>
<dbReference type="EMBL" id="FRAH01000029">
    <property type="protein sequence ID" value="SHK49362.1"/>
    <property type="molecule type" value="Genomic_DNA"/>
</dbReference>
<evidence type="ECO:0000313" key="2">
    <source>
        <dbReference type="Proteomes" id="UP000183975"/>
    </source>
</evidence>
<dbReference type="RefSeq" id="WP_072851111.1">
    <property type="nucleotide sequence ID" value="NZ_FRAH01000029.1"/>
</dbReference>
<evidence type="ECO:0000313" key="1">
    <source>
        <dbReference type="EMBL" id="SHK49362.1"/>
    </source>
</evidence>
<reference evidence="1 2" key="1">
    <citation type="submission" date="2016-11" db="EMBL/GenBank/DDBJ databases">
        <authorList>
            <person name="Jaros S."/>
            <person name="Januszkiewicz K."/>
            <person name="Wedrychowicz H."/>
        </authorList>
    </citation>
    <scope>NUCLEOTIDE SEQUENCE [LARGE SCALE GENOMIC DNA]</scope>
    <source>
        <strain evidence="1 2">DSM 14214</strain>
    </source>
</reference>
<organism evidence="1 2">
    <name type="scientific">Anaerotignum lactatifermentans DSM 14214</name>
    <dbReference type="NCBI Taxonomy" id="1121323"/>
    <lineage>
        <taxon>Bacteria</taxon>
        <taxon>Bacillati</taxon>
        <taxon>Bacillota</taxon>
        <taxon>Clostridia</taxon>
        <taxon>Lachnospirales</taxon>
        <taxon>Anaerotignaceae</taxon>
        <taxon>Anaerotignum</taxon>
    </lineage>
</organism>
<gene>
    <name evidence="1" type="ORF">SAMN02745138_01824</name>
</gene>
<keyword evidence="2" id="KW-1185">Reference proteome</keyword>
<protein>
    <submittedName>
        <fullName evidence="1">Uncharacterized protein</fullName>
    </submittedName>
</protein>
<sequence length="72" mass="8210">MMYPVDFEEFLWALNQRDLADTIFKIYMMDTRILCSKFSIPAKMILTETNAFDGFKGALTESYVAAALKTNG</sequence>
<accession>A0A1M6SXA4</accession>
<name>A0A1M6SXA4_9FIRM</name>
<dbReference type="AlphaFoldDB" id="A0A1M6SXA4"/>